<name>A0ABS4P7A1_9GAMM</name>
<organism evidence="1 2">
    <name type="scientific">Winslowiella toletana</name>
    <dbReference type="NCBI Taxonomy" id="92490"/>
    <lineage>
        <taxon>Bacteria</taxon>
        <taxon>Pseudomonadati</taxon>
        <taxon>Pseudomonadota</taxon>
        <taxon>Gammaproteobacteria</taxon>
        <taxon>Enterobacterales</taxon>
        <taxon>Erwiniaceae</taxon>
        <taxon>Winslowiella</taxon>
    </lineage>
</organism>
<proteinExistence type="predicted"/>
<reference evidence="1 2" key="1">
    <citation type="submission" date="2021-03" db="EMBL/GenBank/DDBJ databases">
        <authorList>
            <person name="D'Agostino P."/>
            <person name="Huntemann M."/>
            <person name="Clum A."/>
            <person name="Spunde A."/>
            <person name="Palaniappan K."/>
            <person name="Ritter S."/>
            <person name="Mikhailova N."/>
            <person name="Chen I.-M."/>
            <person name="Stamatis D."/>
            <person name="Reddy T."/>
            <person name="O'Malley R."/>
            <person name="Daum C."/>
            <person name="Shapiro N."/>
            <person name="Ivanova N."/>
            <person name="Kyrpides N."/>
            <person name="Woyke T."/>
        </authorList>
    </citation>
    <scope>NUCLEOTIDE SEQUENCE [LARGE SCALE GENOMIC DNA]</scope>
    <source>
        <strain evidence="1 2">WS4403</strain>
    </source>
</reference>
<dbReference type="RefSeq" id="WP_017803120.1">
    <property type="nucleotide sequence ID" value="NZ_JAGGMQ010000001.1"/>
</dbReference>
<comment type="caution">
    <text evidence="1">The sequence shown here is derived from an EMBL/GenBank/DDBJ whole genome shotgun (WGS) entry which is preliminary data.</text>
</comment>
<sequence length="176" mass="19042">MVNSSFFLAGVFKYNHDAAAKSVAGIGVPNPLTMPEYTHRVYSGNARAHLLSMVARAGLPKGRPGSVGAGTPTLFGLPPNGLGVSGGSLKITPTEAAIWLLPITICTRYILELIRGCIMYDPTPLTIEEIIDQCRALAYAIVELHNPLAKELLTYILWERLNLLNETLETTEAGHE</sequence>
<accession>A0ABS4P7A1</accession>
<reference evidence="2" key="2">
    <citation type="submission" date="2023-07" db="EMBL/GenBank/DDBJ databases">
        <title>Genome mining of underrepresented organisms for secondary metabolites.</title>
        <authorList>
            <person name="D'Agostino P.M."/>
        </authorList>
    </citation>
    <scope>NUCLEOTIDE SEQUENCE [LARGE SCALE GENOMIC DNA]</scope>
    <source>
        <strain evidence="2">WS4403</strain>
    </source>
</reference>
<dbReference type="EMBL" id="JAGGMQ010000001">
    <property type="protein sequence ID" value="MBP2167951.1"/>
    <property type="molecule type" value="Genomic_DNA"/>
</dbReference>
<keyword evidence="2" id="KW-1185">Reference proteome</keyword>
<dbReference type="Proteomes" id="UP001195624">
    <property type="component" value="Unassembled WGS sequence"/>
</dbReference>
<evidence type="ECO:0008006" key="3">
    <source>
        <dbReference type="Google" id="ProtNLM"/>
    </source>
</evidence>
<protein>
    <recommendedName>
        <fullName evidence="3">Ash family protein</fullName>
    </recommendedName>
</protein>
<evidence type="ECO:0000313" key="2">
    <source>
        <dbReference type="Proteomes" id="UP001195624"/>
    </source>
</evidence>
<dbReference type="Pfam" id="PF10554">
    <property type="entry name" value="Phage_ASH"/>
    <property type="match status" value="1"/>
</dbReference>
<gene>
    <name evidence="1" type="ORF">J2125_001143</name>
</gene>
<dbReference type="InterPro" id="IPR018880">
    <property type="entry name" value="Phage_P4_Ash"/>
</dbReference>
<evidence type="ECO:0000313" key="1">
    <source>
        <dbReference type="EMBL" id="MBP2167951.1"/>
    </source>
</evidence>